<keyword evidence="2" id="KW-0808">Transferase</keyword>
<name>A0A5B7K117_PORTR</name>
<dbReference type="GO" id="GO:0016301">
    <property type="term" value="F:kinase activity"/>
    <property type="evidence" value="ECO:0007669"/>
    <property type="project" value="UniProtKB-KW"/>
</dbReference>
<proteinExistence type="predicted"/>
<gene>
    <name evidence="2" type="primary">gek_0</name>
    <name evidence="2" type="ORF">E2C01_093657</name>
</gene>
<reference evidence="2 3" key="1">
    <citation type="submission" date="2019-05" db="EMBL/GenBank/DDBJ databases">
        <title>Another draft genome of Portunus trituberculatus and its Hox gene families provides insights of decapod evolution.</title>
        <authorList>
            <person name="Jeong J.-H."/>
            <person name="Song I."/>
            <person name="Kim S."/>
            <person name="Choi T."/>
            <person name="Kim D."/>
            <person name="Ryu S."/>
            <person name="Kim W."/>
        </authorList>
    </citation>
    <scope>NUCLEOTIDE SEQUENCE [LARGE SCALE GENOMIC DNA]</scope>
    <source>
        <tissue evidence="2">Muscle</tissue>
    </source>
</reference>
<sequence length="207" mass="23542">MSITNVGDKIKVQKRKTALCQALERLKKCHPNERKDVLKPPFLKIRFANTKLIFFLQIIIYEINRAKGRHRLFRSILLPQPPQSLDILGEGRLAVGFQSAFTIYSILGDQHPLSLVHPESQSLSFLSMNQCEALCCIEVTRGEYLLVFNLLAVYVDASGRKSREKELMYPALPTAVGKDLINFLTHSPRKLENTHRTPSGRTARTKI</sequence>
<dbReference type="InterPro" id="IPR001180">
    <property type="entry name" value="CNH_dom"/>
</dbReference>
<protein>
    <submittedName>
        <fullName evidence="2">Serine/threonine-protein kinase Genghis Khan</fullName>
    </submittedName>
</protein>
<feature type="domain" description="CNH" evidence="1">
    <location>
        <begin position="14"/>
        <end position="176"/>
    </location>
</feature>
<accession>A0A5B7K117</accession>
<dbReference type="Proteomes" id="UP000324222">
    <property type="component" value="Unassembled WGS sequence"/>
</dbReference>
<keyword evidence="2" id="KW-0418">Kinase</keyword>
<keyword evidence="3" id="KW-1185">Reference proteome</keyword>
<dbReference type="Pfam" id="PF00780">
    <property type="entry name" value="CNH"/>
    <property type="match status" value="1"/>
</dbReference>
<comment type="caution">
    <text evidence="2">The sequence shown here is derived from an EMBL/GenBank/DDBJ whole genome shotgun (WGS) entry which is preliminary data.</text>
</comment>
<dbReference type="AlphaFoldDB" id="A0A5B7K117"/>
<evidence type="ECO:0000259" key="1">
    <source>
        <dbReference type="Pfam" id="PF00780"/>
    </source>
</evidence>
<dbReference type="EMBL" id="VSRR010113478">
    <property type="protein sequence ID" value="MPC98294.1"/>
    <property type="molecule type" value="Genomic_DNA"/>
</dbReference>
<evidence type="ECO:0000313" key="3">
    <source>
        <dbReference type="Proteomes" id="UP000324222"/>
    </source>
</evidence>
<organism evidence="2 3">
    <name type="scientific">Portunus trituberculatus</name>
    <name type="common">Swimming crab</name>
    <name type="synonym">Neptunus trituberculatus</name>
    <dbReference type="NCBI Taxonomy" id="210409"/>
    <lineage>
        <taxon>Eukaryota</taxon>
        <taxon>Metazoa</taxon>
        <taxon>Ecdysozoa</taxon>
        <taxon>Arthropoda</taxon>
        <taxon>Crustacea</taxon>
        <taxon>Multicrustacea</taxon>
        <taxon>Malacostraca</taxon>
        <taxon>Eumalacostraca</taxon>
        <taxon>Eucarida</taxon>
        <taxon>Decapoda</taxon>
        <taxon>Pleocyemata</taxon>
        <taxon>Brachyura</taxon>
        <taxon>Eubrachyura</taxon>
        <taxon>Portunoidea</taxon>
        <taxon>Portunidae</taxon>
        <taxon>Portuninae</taxon>
        <taxon>Portunus</taxon>
    </lineage>
</organism>
<evidence type="ECO:0000313" key="2">
    <source>
        <dbReference type="EMBL" id="MPC98294.1"/>
    </source>
</evidence>
<dbReference type="OrthoDB" id="6764942at2759"/>